<comment type="caution">
    <text evidence="1">The sequence shown here is derived from an EMBL/GenBank/DDBJ whole genome shotgun (WGS) entry which is preliminary data.</text>
</comment>
<protein>
    <submittedName>
        <fullName evidence="1">Uncharacterized protein</fullName>
    </submittedName>
</protein>
<accession>A0ACB8AY27</accession>
<evidence type="ECO:0000313" key="1">
    <source>
        <dbReference type="EMBL" id="KAH7918149.1"/>
    </source>
</evidence>
<reference evidence="1" key="1">
    <citation type="journal article" date="2021" name="New Phytol.">
        <title>Evolutionary innovations through gain and loss of genes in the ectomycorrhizal Boletales.</title>
        <authorList>
            <person name="Wu G."/>
            <person name="Miyauchi S."/>
            <person name="Morin E."/>
            <person name="Kuo A."/>
            <person name="Drula E."/>
            <person name="Varga T."/>
            <person name="Kohler A."/>
            <person name="Feng B."/>
            <person name="Cao Y."/>
            <person name="Lipzen A."/>
            <person name="Daum C."/>
            <person name="Hundley H."/>
            <person name="Pangilinan J."/>
            <person name="Johnson J."/>
            <person name="Barry K."/>
            <person name="LaButti K."/>
            <person name="Ng V."/>
            <person name="Ahrendt S."/>
            <person name="Min B."/>
            <person name="Choi I.G."/>
            <person name="Park H."/>
            <person name="Plett J.M."/>
            <person name="Magnuson J."/>
            <person name="Spatafora J.W."/>
            <person name="Nagy L.G."/>
            <person name="Henrissat B."/>
            <person name="Grigoriev I.V."/>
            <person name="Yang Z.L."/>
            <person name="Xu J."/>
            <person name="Martin F.M."/>
        </authorList>
    </citation>
    <scope>NUCLEOTIDE SEQUENCE</scope>
    <source>
        <strain evidence="1">KUC20120723A-06</strain>
    </source>
</reference>
<evidence type="ECO:0000313" key="2">
    <source>
        <dbReference type="Proteomes" id="UP000790709"/>
    </source>
</evidence>
<dbReference type="EMBL" id="MU266842">
    <property type="protein sequence ID" value="KAH7918149.1"/>
    <property type="molecule type" value="Genomic_DNA"/>
</dbReference>
<sequence>MTKQQQQQPPPGVHLVLTGRRRRLSHVHAEKDAHLAIPLSSGKTLSLVRRDLFDARPRLISEGTGDEDAEGAGDGEGPARVGTSASALHFLDAPSDLMPFVHEGGPKT</sequence>
<name>A0ACB8AY27_9AGAM</name>
<organism evidence="1 2">
    <name type="scientific">Leucogyrophana mollusca</name>
    <dbReference type="NCBI Taxonomy" id="85980"/>
    <lineage>
        <taxon>Eukaryota</taxon>
        <taxon>Fungi</taxon>
        <taxon>Dikarya</taxon>
        <taxon>Basidiomycota</taxon>
        <taxon>Agaricomycotina</taxon>
        <taxon>Agaricomycetes</taxon>
        <taxon>Agaricomycetidae</taxon>
        <taxon>Boletales</taxon>
        <taxon>Boletales incertae sedis</taxon>
        <taxon>Leucogyrophana</taxon>
    </lineage>
</organism>
<keyword evidence="2" id="KW-1185">Reference proteome</keyword>
<dbReference type="Proteomes" id="UP000790709">
    <property type="component" value="Unassembled WGS sequence"/>
</dbReference>
<proteinExistence type="predicted"/>
<gene>
    <name evidence="1" type="ORF">BV22DRAFT_1200082</name>
</gene>